<reference evidence="3 4" key="1">
    <citation type="journal article" date="2024" name="Science">
        <title>Giant polyketide synthase enzymes in the biosynthesis of giant marine polyether toxins.</title>
        <authorList>
            <person name="Fallon T.R."/>
            <person name="Shende V.V."/>
            <person name="Wierzbicki I.H."/>
            <person name="Pendleton A.L."/>
            <person name="Watervoot N.F."/>
            <person name="Auber R.P."/>
            <person name="Gonzalez D.J."/>
            <person name="Wisecaver J.H."/>
            <person name="Moore B.S."/>
        </authorList>
    </citation>
    <scope>NUCLEOTIDE SEQUENCE [LARGE SCALE GENOMIC DNA]</scope>
    <source>
        <strain evidence="3 4">12B1</strain>
    </source>
</reference>
<evidence type="ECO:0000256" key="2">
    <source>
        <dbReference type="SAM" id="MobiDB-lite"/>
    </source>
</evidence>
<feature type="region of interest" description="Disordered" evidence="2">
    <location>
        <begin position="301"/>
        <end position="354"/>
    </location>
</feature>
<dbReference type="AlphaFoldDB" id="A0AB34IDV6"/>
<feature type="coiled-coil region" evidence="1">
    <location>
        <begin position="414"/>
        <end position="448"/>
    </location>
</feature>
<evidence type="ECO:0000313" key="4">
    <source>
        <dbReference type="Proteomes" id="UP001515480"/>
    </source>
</evidence>
<accession>A0AB34IDV6</accession>
<dbReference type="EMBL" id="JBGBPQ010000030">
    <property type="protein sequence ID" value="KAL1495998.1"/>
    <property type="molecule type" value="Genomic_DNA"/>
</dbReference>
<gene>
    <name evidence="3" type="ORF">AB1Y20_014635</name>
</gene>
<keyword evidence="4" id="KW-1185">Reference proteome</keyword>
<feature type="region of interest" description="Disordered" evidence="2">
    <location>
        <begin position="258"/>
        <end position="282"/>
    </location>
</feature>
<comment type="caution">
    <text evidence="3">The sequence shown here is derived from an EMBL/GenBank/DDBJ whole genome shotgun (WGS) entry which is preliminary data.</text>
</comment>
<proteinExistence type="predicted"/>
<sequence>MNWEGGDLAAFQPISTPCLAYFKDKALAPSFILAWKATGNGKVYGISLPTDVCVPNSDPDKDSNWRTDKDLKSVRLDLIEYVAPVKNKDGFPLLKNLELWMKSHSLMCKHLKVKSVAELQRFLHYDKFTANFEVTAQSVLAHLKDMVKFELGLGAVNNMSNEQKTEYETAVNIRKPAFYKVTDMLELHMKEIAYPLEQRVLELNIGMEDSLTDVQVQLVRVRGLEADQARFKSIWAMLCENNAAVFTKLKEGTCEELGPASISPLRPLPPQVDPAEKDADNDEVPQNLEISFSRCADPLAAAEDDEEDQQLQQGKRKRSLTSRFMDEQGAQPKGKESEQKKKEAKKNSATASTTKKRGNYKCLGLYSKDPQKWAQAIAALKGGQASPSPLSQETGAFSTPTFAPKIPSGTEEELTKLKKKVMEQELTINKLEDKLASAEARHELELEKVRLQVRDEMKDKISDAYKEGYQMCKDNLLDLRKFQAANGL</sequence>
<dbReference type="Proteomes" id="UP001515480">
    <property type="component" value="Unassembled WGS sequence"/>
</dbReference>
<protein>
    <submittedName>
        <fullName evidence="3">Uncharacterized protein</fullName>
    </submittedName>
</protein>
<keyword evidence="1" id="KW-0175">Coiled coil</keyword>
<name>A0AB34IDV6_PRYPA</name>
<evidence type="ECO:0000313" key="3">
    <source>
        <dbReference type="EMBL" id="KAL1495998.1"/>
    </source>
</evidence>
<evidence type="ECO:0000256" key="1">
    <source>
        <dbReference type="SAM" id="Coils"/>
    </source>
</evidence>
<organism evidence="3 4">
    <name type="scientific">Prymnesium parvum</name>
    <name type="common">Toxic golden alga</name>
    <dbReference type="NCBI Taxonomy" id="97485"/>
    <lineage>
        <taxon>Eukaryota</taxon>
        <taxon>Haptista</taxon>
        <taxon>Haptophyta</taxon>
        <taxon>Prymnesiophyceae</taxon>
        <taxon>Prymnesiales</taxon>
        <taxon>Prymnesiaceae</taxon>
        <taxon>Prymnesium</taxon>
    </lineage>
</organism>